<protein>
    <recommendedName>
        <fullName evidence="4">Clu domain-containing protein</fullName>
    </recommendedName>
</protein>
<dbReference type="InterPro" id="IPR025697">
    <property type="entry name" value="CLU_dom"/>
</dbReference>
<dbReference type="GO" id="GO:0003729">
    <property type="term" value="F:mRNA binding"/>
    <property type="evidence" value="ECO:0007669"/>
    <property type="project" value="TreeGrafter"/>
</dbReference>
<dbReference type="InterPro" id="IPR011990">
    <property type="entry name" value="TPR-like_helical_dom_sf"/>
</dbReference>
<dbReference type="PROSITE" id="PS51823">
    <property type="entry name" value="CLU"/>
    <property type="match status" value="1"/>
</dbReference>
<feature type="repeat" description="TPR" evidence="2">
    <location>
        <begin position="1435"/>
        <end position="1468"/>
    </location>
</feature>
<dbReference type="OrthoDB" id="626167at2759"/>
<proteinExistence type="predicted"/>
<evidence type="ECO:0000256" key="2">
    <source>
        <dbReference type="PROSITE-ProRule" id="PRU00339"/>
    </source>
</evidence>
<evidence type="ECO:0000313" key="5">
    <source>
        <dbReference type="EMBL" id="KNC51923.1"/>
    </source>
</evidence>
<reference evidence="5 6" key="1">
    <citation type="submission" date="2010-05" db="EMBL/GenBank/DDBJ databases">
        <title>The Genome Sequence of Thecamonas trahens ATCC 50062.</title>
        <authorList>
            <consortium name="The Broad Institute Genome Sequencing Platform"/>
            <person name="Russ C."/>
            <person name="Cuomo C."/>
            <person name="Shea T."/>
            <person name="Young S.K."/>
            <person name="Zeng Q."/>
            <person name="Koehrsen M."/>
            <person name="Haas B."/>
            <person name="Borodovsky M."/>
            <person name="Guigo R."/>
            <person name="Alvarado L."/>
            <person name="Berlin A."/>
            <person name="Bochicchio J."/>
            <person name="Borenstein D."/>
            <person name="Chapman S."/>
            <person name="Chen Z."/>
            <person name="Freedman E."/>
            <person name="Gellesch M."/>
            <person name="Goldberg J."/>
            <person name="Griggs A."/>
            <person name="Gujja S."/>
            <person name="Heilman E."/>
            <person name="Heiman D."/>
            <person name="Hepburn T."/>
            <person name="Howarth C."/>
            <person name="Jen D."/>
            <person name="Larson L."/>
            <person name="Mehta T."/>
            <person name="Park D."/>
            <person name="Pearson M."/>
            <person name="Roberts A."/>
            <person name="Saif S."/>
            <person name="Shenoy N."/>
            <person name="Sisk P."/>
            <person name="Stolte C."/>
            <person name="Sykes S."/>
            <person name="Thomson T."/>
            <person name="Walk T."/>
            <person name="White J."/>
            <person name="Yandava C."/>
            <person name="Burger G."/>
            <person name="Gray M.W."/>
            <person name="Holland P.W.H."/>
            <person name="King N."/>
            <person name="Lang F.B.F."/>
            <person name="Roger A.J."/>
            <person name="Ruiz-Trillo I."/>
            <person name="Lander E."/>
            <person name="Nusbaum C."/>
        </authorList>
    </citation>
    <scope>NUCLEOTIDE SEQUENCE [LARGE SCALE GENOMIC DNA]</scope>
    <source>
        <strain evidence="5 6">ATCC 50062</strain>
    </source>
</reference>
<dbReference type="GO" id="GO:0048312">
    <property type="term" value="P:intracellular distribution of mitochondria"/>
    <property type="evidence" value="ECO:0007669"/>
    <property type="project" value="TreeGrafter"/>
</dbReference>
<dbReference type="InterPro" id="IPR027523">
    <property type="entry name" value="CLU_prot"/>
</dbReference>
<dbReference type="EMBL" id="GL349471">
    <property type="protein sequence ID" value="KNC51923.1"/>
    <property type="molecule type" value="Genomic_DNA"/>
</dbReference>
<keyword evidence="2" id="KW-0802">TPR repeat</keyword>
<dbReference type="Gene3D" id="1.25.40.10">
    <property type="entry name" value="Tetratricopeptide repeat domain"/>
    <property type="match status" value="1"/>
</dbReference>
<gene>
    <name evidence="5" type="ORF">AMSG_08162</name>
</gene>
<dbReference type="SUPFAM" id="SSF48452">
    <property type="entry name" value="TPR-like"/>
    <property type="match status" value="1"/>
</dbReference>
<feature type="domain" description="Clu" evidence="4">
    <location>
        <begin position="132"/>
        <end position="398"/>
    </location>
</feature>
<dbReference type="PROSITE" id="PS50005">
    <property type="entry name" value="TPR"/>
    <property type="match status" value="1"/>
</dbReference>
<sequence>MAGYARPTLFQATAPSVAMQSAYAVALEVAYADLGAPARADVIESVESFDAVLPLLPSPGGLQAGAAPASIGAYATLGAPDTPKSASASTYATLGAPDTPTSAPASTYATLGAPDTPPTSAPASTYATLGAPDTPTSAPASTYATLGAPDTPPTSAPASTYATLHWAQRLDVILSRSWDTASDSASRRGLELGALLAEFHSVAVALTSTIVSEVHLPNEARSLPALDSVGGVAGGTKYAARGIFLKLALDSEGIYGSDAEAATAAGHELTGLQALLSWAVSHSWIVSAHDIAVRFPLACVVHYMGYTIFALSLLPITDDSLVYGSSDGGHTVHADIPAVNAWMADVGAYWGLAPHGVGLSEPAVRTMALCGDIEAHTVADRIYVLDTHRVFPPRALPPPDALHSSVRAPHLTRLFRPEFVQGHSTPLCADGYSLWGAPARDTSILAGHNAAIIKASARLENELIPAFAANWAAPHRWPLLATPLASLAPADVVDTARLFVVTLNAAGINVDYLGALLLHLSDDSPIAALVAHELAARVARELLHSHLRELAAAAAATATLGAHMPPAELDARRRAVITKFVDTLCRHPSAPTEWSSVFYSTVFPAALTLSVFVDGHRSHAAIRAAVLSRCTPDALCAPLLAARLASLLGLALESPLPPANAPEWTNRFLAPGTSVLAAARASFHPRTDDIFLRPFSMAFALQFGVDNAASSSHQHLTPPYTTAVHSHGLVPPGPRDGTFGCDVCDAVTDPHSPLTVHCSQPDCDFDLCATCLLASVGTFTMLHAHGLVVADDAPAAPCSACLRNTAHVPGPDGTIAAYVCIAKCSEPIVLCAACVVAATATPLPSPGAATFHDSYAQAAELYLASLEAWPSAVEAASNWAGIITEQIEAGARDTPVLIARYKTLMDLVIAGIERQPETRERSFDLARAHANVARFASVVLGDDGEARAHIAAALAVAPNYVTANVRDIELDIKARRLACDPELAHTVVTVHMPRLEALYHSSGGDALVSATLAQLAFDHTDNVTTACRYASRALLGSINDRNRRRHAISSSLLRIAHQHYATFPVSFGCHTQHAVDAANVELDARLAETLARDEMLTADDVAEMCRSLFAARRAADLVHLMRTFDASEQLAGLAPVEDRIEMLYMLGWAVDELHDTESACAVYTTLFGLCPKASGASSTLAEMASDAAVRFAFGSPPSVADGAAAFTAILPLVAASGSLTTHINTLHSAALFYSSVAGCCAEASVLMGEGLVRCCAASEELDESALVSGGALLSSFGTLLAKLGLDRSAAREALAPVFSAVAAAAASVSPQAAAEMAAAIGFVQVEVLDESETGVEALSTALASHPTGVIGERIVLALCHVQHSGREETPAEVALRAALIEASEVAFSATEIARLRAGVRGVVLSEVAVWTLMAGRPADALGLFETALSCAPQNLDALRNGGVAAIRVGDYRLARSMFHKAYSLKPTDGQTADTLVKLMLNDHDYAPAATIVADAVLPWARDLGDPQTLIDALLRGCQAAVLGTGDGVLAGEWHAEASRLANAHPQLAEAFAGRLQVIGEALASMADG</sequence>
<dbReference type="PANTHER" id="PTHR12601:SF6">
    <property type="entry name" value="CLUSTERED MITOCHONDRIA PROTEIN HOMOLOG"/>
    <property type="match status" value="1"/>
</dbReference>
<dbReference type="PANTHER" id="PTHR12601">
    <property type="entry name" value="EUKARYOTIC TRANSLATION INITIATION FACTOR 3 SUBUNIT EIF-3"/>
    <property type="match status" value="1"/>
</dbReference>
<evidence type="ECO:0000313" key="6">
    <source>
        <dbReference type="Proteomes" id="UP000054408"/>
    </source>
</evidence>
<dbReference type="InterPro" id="IPR019734">
    <property type="entry name" value="TPR_rpt"/>
</dbReference>
<organism evidence="5 6">
    <name type="scientific">Thecamonas trahens ATCC 50062</name>
    <dbReference type="NCBI Taxonomy" id="461836"/>
    <lineage>
        <taxon>Eukaryota</taxon>
        <taxon>Apusozoa</taxon>
        <taxon>Apusomonadida</taxon>
        <taxon>Apusomonadidae</taxon>
        <taxon>Thecamonas</taxon>
    </lineage>
</organism>
<keyword evidence="1" id="KW-0963">Cytoplasm</keyword>
<evidence type="ECO:0000256" key="1">
    <source>
        <dbReference type="ARBA" id="ARBA00022490"/>
    </source>
</evidence>
<dbReference type="eggNOG" id="ENOG502S753">
    <property type="taxonomic scope" value="Eukaryota"/>
</dbReference>
<dbReference type="GO" id="GO:0005737">
    <property type="term" value="C:cytoplasm"/>
    <property type="evidence" value="ECO:0007669"/>
    <property type="project" value="TreeGrafter"/>
</dbReference>
<feature type="compositionally biased region" description="Low complexity" evidence="3">
    <location>
        <begin position="96"/>
        <end position="114"/>
    </location>
</feature>
<feature type="compositionally biased region" description="Low complexity" evidence="3">
    <location>
        <begin position="121"/>
        <end position="138"/>
    </location>
</feature>
<name>A0A0L0DKN9_THETB</name>
<keyword evidence="6" id="KW-1185">Reference proteome</keyword>
<dbReference type="GeneID" id="25566917"/>
<dbReference type="Proteomes" id="UP000054408">
    <property type="component" value="Unassembled WGS sequence"/>
</dbReference>
<accession>A0A0L0DKN9</accession>
<feature type="region of interest" description="Disordered" evidence="3">
    <location>
        <begin position="86"/>
        <end position="138"/>
    </location>
</feature>
<evidence type="ECO:0000256" key="3">
    <source>
        <dbReference type="SAM" id="MobiDB-lite"/>
    </source>
</evidence>
<dbReference type="Pfam" id="PF13236">
    <property type="entry name" value="CLU"/>
    <property type="match status" value="1"/>
</dbReference>
<evidence type="ECO:0000259" key="4">
    <source>
        <dbReference type="PROSITE" id="PS51823"/>
    </source>
</evidence>
<dbReference type="RefSeq" id="XP_013755519.1">
    <property type="nucleotide sequence ID" value="XM_013900065.1"/>
</dbReference>